<evidence type="ECO:0000313" key="3">
    <source>
        <dbReference type="EMBL" id="GHP06692.1"/>
    </source>
</evidence>
<evidence type="ECO:0000256" key="1">
    <source>
        <dbReference type="SAM" id="Coils"/>
    </source>
</evidence>
<comment type="caution">
    <text evidence="3">The sequence shown here is derived from an EMBL/GenBank/DDBJ whole genome shotgun (WGS) entry which is preliminary data.</text>
</comment>
<organism evidence="3 4">
    <name type="scientific">Pycnococcus provasolii</name>
    <dbReference type="NCBI Taxonomy" id="41880"/>
    <lineage>
        <taxon>Eukaryota</taxon>
        <taxon>Viridiplantae</taxon>
        <taxon>Chlorophyta</taxon>
        <taxon>Pseudoscourfieldiophyceae</taxon>
        <taxon>Pseudoscourfieldiales</taxon>
        <taxon>Pycnococcaceae</taxon>
        <taxon>Pycnococcus</taxon>
    </lineage>
</organism>
<gene>
    <name evidence="3" type="ORF">PPROV_000543700</name>
</gene>
<reference evidence="3" key="1">
    <citation type="submission" date="2020-10" db="EMBL/GenBank/DDBJ databases">
        <title>Unveiling of a novel bifunctional photoreceptor, Dualchrome1, isolated from a cosmopolitan green alga.</title>
        <authorList>
            <person name="Suzuki S."/>
            <person name="Kawachi M."/>
        </authorList>
    </citation>
    <scope>NUCLEOTIDE SEQUENCE</scope>
    <source>
        <strain evidence="3">NIES 2893</strain>
    </source>
</reference>
<dbReference type="EMBL" id="BNJQ01000013">
    <property type="protein sequence ID" value="GHP06692.1"/>
    <property type="molecule type" value="Genomic_DNA"/>
</dbReference>
<name>A0A830HIR0_9CHLO</name>
<evidence type="ECO:0000256" key="2">
    <source>
        <dbReference type="SAM" id="MobiDB-lite"/>
    </source>
</evidence>
<protein>
    <submittedName>
        <fullName evidence="3">Uncharacterized protein</fullName>
    </submittedName>
</protein>
<accession>A0A830HIR0</accession>
<keyword evidence="1" id="KW-0175">Coiled coil</keyword>
<feature type="coiled-coil region" evidence="1">
    <location>
        <begin position="244"/>
        <end position="274"/>
    </location>
</feature>
<evidence type="ECO:0000313" key="4">
    <source>
        <dbReference type="Proteomes" id="UP000660262"/>
    </source>
</evidence>
<dbReference type="AlphaFoldDB" id="A0A830HIR0"/>
<proteinExistence type="predicted"/>
<keyword evidence="4" id="KW-1185">Reference proteome</keyword>
<dbReference type="Proteomes" id="UP000660262">
    <property type="component" value="Unassembled WGS sequence"/>
</dbReference>
<sequence>MLANVIAHGTRARAVWRRRTQRRAVQGNAGATVTTPTLPQPAVNTPNDDVRPTVKDVRRISKGDAARKRGTGSRNVAHRLNADEAKDFDVARQRAGYVCTKGTGYRRERGGAPLVNTWLLWCDAMAVPSICLHRGSGSESKDQVGVDTSPLRVEKHVDAPLRAWVVEVATKHGAHLVDDDDVRYVQNDLDDERERAEARECLPTREQFDMAERRVKEQGDVVRAIKEKGHGNQHPEVAAAVVVLKQAKAELEELHAAVEEVERIEQEARDVLKARMDALVEDAIWKLPRRRLLFELPDRATAKAFAAEVVEATGIQKAIGRAKQL</sequence>
<feature type="region of interest" description="Disordered" evidence="2">
    <location>
        <begin position="20"/>
        <end position="51"/>
    </location>
</feature>
<dbReference type="OrthoDB" id="514460at2759"/>
<feature type="compositionally biased region" description="Polar residues" evidence="2">
    <location>
        <begin position="29"/>
        <end position="47"/>
    </location>
</feature>